<proteinExistence type="predicted"/>
<protein>
    <submittedName>
        <fullName evidence="1">Uncharacterized protein</fullName>
    </submittedName>
</protein>
<accession>A0A0V1BYX9</accession>
<dbReference type="Proteomes" id="UP000054776">
    <property type="component" value="Unassembled WGS sequence"/>
</dbReference>
<evidence type="ECO:0000313" key="1">
    <source>
        <dbReference type="EMBL" id="KRY42276.1"/>
    </source>
</evidence>
<dbReference type="AlphaFoldDB" id="A0A0V1BYX9"/>
<reference evidence="1 2" key="1">
    <citation type="submission" date="2015-01" db="EMBL/GenBank/DDBJ databases">
        <title>Evolution of Trichinella species and genotypes.</title>
        <authorList>
            <person name="Korhonen P.K."/>
            <person name="Edoardo P."/>
            <person name="Giuseppe L.R."/>
            <person name="Gasser R.B."/>
        </authorList>
    </citation>
    <scope>NUCLEOTIDE SEQUENCE [LARGE SCALE GENOMIC DNA]</scope>
    <source>
        <strain evidence="1">ISS3</strain>
    </source>
</reference>
<gene>
    <name evidence="1" type="ORF">T01_8924</name>
</gene>
<comment type="caution">
    <text evidence="1">The sequence shown here is derived from an EMBL/GenBank/DDBJ whole genome shotgun (WGS) entry which is preliminary data.</text>
</comment>
<evidence type="ECO:0000313" key="2">
    <source>
        <dbReference type="Proteomes" id="UP000054776"/>
    </source>
</evidence>
<dbReference type="EMBL" id="JYDH01000004">
    <property type="protein sequence ID" value="KRY42276.1"/>
    <property type="molecule type" value="Genomic_DNA"/>
</dbReference>
<keyword evidence="2" id="KW-1185">Reference proteome</keyword>
<name>A0A0V1BYX9_TRISP</name>
<dbReference type="InParanoid" id="A0A0V1BYX9"/>
<sequence>MKIHSITAVMFKHYGIENDDFKSLAKYNRLIFAYNINAGSTSVCSTGAIDSLPKGKLLGSVPHRSSPYND</sequence>
<organism evidence="1 2">
    <name type="scientific">Trichinella spiralis</name>
    <name type="common">Trichina worm</name>
    <dbReference type="NCBI Taxonomy" id="6334"/>
    <lineage>
        <taxon>Eukaryota</taxon>
        <taxon>Metazoa</taxon>
        <taxon>Ecdysozoa</taxon>
        <taxon>Nematoda</taxon>
        <taxon>Enoplea</taxon>
        <taxon>Dorylaimia</taxon>
        <taxon>Trichinellida</taxon>
        <taxon>Trichinellidae</taxon>
        <taxon>Trichinella</taxon>
    </lineage>
</organism>